<dbReference type="AlphaFoldDB" id="A0A7J0EI75"/>
<dbReference type="PANTHER" id="PTHR36586">
    <property type="entry name" value="PROLINE-RICH EXTENSIN-LIKE"/>
    <property type="match status" value="1"/>
</dbReference>
<organism evidence="2 3">
    <name type="scientific">Actinidia rufa</name>
    <dbReference type="NCBI Taxonomy" id="165716"/>
    <lineage>
        <taxon>Eukaryota</taxon>
        <taxon>Viridiplantae</taxon>
        <taxon>Streptophyta</taxon>
        <taxon>Embryophyta</taxon>
        <taxon>Tracheophyta</taxon>
        <taxon>Spermatophyta</taxon>
        <taxon>Magnoliopsida</taxon>
        <taxon>eudicotyledons</taxon>
        <taxon>Gunneridae</taxon>
        <taxon>Pentapetalae</taxon>
        <taxon>asterids</taxon>
        <taxon>Ericales</taxon>
        <taxon>Actinidiaceae</taxon>
        <taxon>Actinidia</taxon>
    </lineage>
</organism>
<dbReference type="PRINTS" id="PR01217">
    <property type="entry name" value="PRICHEXTENSN"/>
</dbReference>
<sequence length="542" mass="59556">MVSLTLPLETIANYHYSSPPPPPVYKSPPPPPVYSSPPPPPVYKSPPPPPVYSSPPPPPVYKSPPPPPVYSSPPPPPVYKSPPPPPVYKSPPPPPVYSSPPPPPVYSSPPPPTSSQVPTSSTSLRISSSTHLLLHTQLPHKIIGLMVLYPGPSVAEIELELNRAQLLVHDNATLNKFKTNQGIPRDGRAMILNQSDAGRVDGTLSPYLHAIGEGVSSPFMKGNHYLRLRNPRQHQTWLVTDNSDKDLFLEKSLERRLTSSSSSYASFESSSSEKDKGEEVVNRLIVTRQRKRVPHLAEPKVLAILISSSDNEHSDDLTFAPLQLAGAVKTTHSFREGYNIDESSVSLPAPDPVFALSTQVGFELSSSKAPLKRKRRELTEGPSKKSKKKAKGSSSAYLLSSSGNVELWKPEFSIAKLDKQVMVVDYTKDHDTSLALTQVVRLPKDVVNLVEEGSKEIKNLFVMQQVKASILTPDGWLACLRELSVPLEHPAWKAIPPTIELMDPPQAYSPLMLPGFDEEEMLEEEVDEILEKNPKVVGSNKR</sequence>
<dbReference type="Proteomes" id="UP000585474">
    <property type="component" value="Unassembled WGS sequence"/>
</dbReference>
<reference evidence="2 3" key="1">
    <citation type="submission" date="2019-07" db="EMBL/GenBank/DDBJ databases">
        <title>De Novo Assembly of kiwifruit Actinidia rufa.</title>
        <authorList>
            <person name="Sugita-Konishi S."/>
            <person name="Sato K."/>
            <person name="Mori E."/>
            <person name="Abe Y."/>
            <person name="Kisaki G."/>
            <person name="Hamano K."/>
            <person name="Suezawa K."/>
            <person name="Otani M."/>
            <person name="Fukuda T."/>
            <person name="Manabe T."/>
            <person name="Gomi K."/>
            <person name="Tabuchi M."/>
            <person name="Akimitsu K."/>
            <person name="Kataoka I."/>
        </authorList>
    </citation>
    <scope>NUCLEOTIDE SEQUENCE [LARGE SCALE GENOMIC DNA]</scope>
    <source>
        <strain evidence="3">cv. Fuchu</strain>
    </source>
</reference>
<keyword evidence="3" id="KW-1185">Reference proteome</keyword>
<accession>A0A7J0EI75</accession>
<feature type="region of interest" description="Disordered" evidence="1">
    <location>
        <begin position="16"/>
        <end position="123"/>
    </location>
</feature>
<evidence type="ECO:0000256" key="1">
    <source>
        <dbReference type="SAM" id="MobiDB-lite"/>
    </source>
</evidence>
<comment type="caution">
    <text evidence="2">The sequence shown here is derived from an EMBL/GenBank/DDBJ whole genome shotgun (WGS) entry which is preliminary data.</text>
</comment>
<protein>
    <submittedName>
        <fullName evidence="2">Proline-rich extensin-like family protein</fullName>
    </submittedName>
</protein>
<proteinExistence type="predicted"/>
<dbReference type="PANTHER" id="PTHR36586:SF43">
    <property type="entry name" value="EXTENSIN-LIKE PROTEIN-RELATED"/>
    <property type="match status" value="1"/>
</dbReference>
<dbReference type="EMBL" id="BJWL01000004">
    <property type="protein sequence ID" value="GFY85599.1"/>
    <property type="molecule type" value="Genomic_DNA"/>
</dbReference>
<evidence type="ECO:0000313" key="2">
    <source>
        <dbReference type="EMBL" id="GFY85599.1"/>
    </source>
</evidence>
<feature type="region of interest" description="Disordered" evidence="1">
    <location>
        <begin position="367"/>
        <end position="392"/>
    </location>
</feature>
<feature type="compositionally biased region" description="Pro residues" evidence="1">
    <location>
        <begin position="18"/>
        <end position="113"/>
    </location>
</feature>
<evidence type="ECO:0000313" key="3">
    <source>
        <dbReference type="Proteomes" id="UP000585474"/>
    </source>
</evidence>
<name>A0A7J0EI75_9ERIC</name>
<feature type="compositionally biased region" description="Low complexity" evidence="1">
    <location>
        <begin position="114"/>
        <end position="123"/>
    </location>
</feature>
<gene>
    <name evidence="2" type="ORF">Acr_04g0003370</name>
</gene>